<dbReference type="PANTHER" id="PTHR40780:SF2">
    <property type="entry name" value="DUF3669 DOMAIN-CONTAINING PROTEIN"/>
    <property type="match status" value="1"/>
</dbReference>
<dbReference type="Pfam" id="PF12417">
    <property type="entry name" value="DUF3669"/>
    <property type="match status" value="1"/>
</dbReference>
<sequence>MDSLRRIAQHSSEDSPISLTSSMCADINIANNLSALLDRHHNETVINDLDLHECSSPDTILARVLTPKSYSSTASSFALFQQRQQSIPSVDYRVIGFGQCGLVFERPGQGHVLKIARRPYEDALWNDFRAHCRVQHAFKSGPIECRVPMVFSYVPKDNTGWWDKNIALFPSVHESVNLPGMTLISEKILPLPKIARQALIEKYCSEDSRASVAEDPKNRDCLARLYLGRRRANPTPPVNFALRNFNLHLDQMLELGYPVEKLAVDIAEALATIHWVANVDSYDIEFVLGSEGEKTYSHDLLKSLNIEPDDINGINPHTDFESLLKMKFMRRTTRLWVLDFNLCNVWNEETAIHHPETLVSHLVEAFYENDPYFPLPLMDNPVDQSLWTLFSESYLTKATAVLRDKDERLASLPQQFIDRCIQRERINLGKGLGHGHRDLKQ</sequence>
<evidence type="ECO:0000313" key="3">
    <source>
        <dbReference type="Proteomes" id="UP001147733"/>
    </source>
</evidence>
<comment type="caution">
    <text evidence="2">The sequence shown here is derived from an EMBL/GenBank/DDBJ whole genome shotgun (WGS) entry which is preliminary data.</text>
</comment>
<dbReference type="EMBL" id="JAPQKT010000003">
    <property type="protein sequence ID" value="KAJ5234911.1"/>
    <property type="molecule type" value="Genomic_DNA"/>
</dbReference>
<organism evidence="2 3">
    <name type="scientific">Penicillium citrinum</name>
    <dbReference type="NCBI Taxonomy" id="5077"/>
    <lineage>
        <taxon>Eukaryota</taxon>
        <taxon>Fungi</taxon>
        <taxon>Dikarya</taxon>
        <taxon>Ascomycota</taxon>
        <taxon>Pezizomycotina</taxon>
        <taxon>Eurotiomycetes</taxon>
        <taxon>Eurotiomycetidae</taxon>
        <taxon>Eurotiales</taxon>
        <taxon>Aspergillaceae</taxon>
        <taxon>Penicillium</taxon>
    </lineage>
</organism>
<gene>
    <name evidence="2" type="ORF">N7469_004079</name>
</gene>
<dbReference type="OrthoDB" id="2993351at2759"/>
<dbReference type="GeneID" id="81382166"/>
<dbReference type="RefSeq" id="XP_056502411.1">
    <property type="nucleotide sequence ID" value="XM_056642999.1"/>
</dbReference>
<feature type="domain" description="DUF3669" evidence="1">
    <location>
        <begin position="335"/>
        <end position="405"/>
    </location>
</feature>
<evidence type="ECO:0000259" key="1">
    <source>
        <dbReference type="Pfam" id="PF12417"/>
    </source>
</evidence>
<dbReference type="AlphaFoldDB" id="A0A9W9P447"/>
<dbReference type="InterPro" id="IPR022137">
    <property type="entry name" value="Znf_prot_DUF3669"/>
</dbReference>
<keyword evidence="3" id="KW-1185">Reference proteome</keyword>
<dbReference type="PANTHER" id="PTHR40780">
    <property type="entry name" value="DUF3669 DOMAIN-CONTAINING PROTEIN"/>
    <property type="match status" value="1"/>
</dbReference>
<reference evidence="2" key="1">
    <citation type="submission" date="2022-11" db="EMBL/GenBank/DDBJ databases">
        <authorList>
            <person name="Petersen C."/>
        </authorList>
    </citation>
    <scope>NUCLEOTIDE SEQUENCE</scope>
    <source>
        <strain evidence="2">IBT 23319</strain>
    </source>
</reference>
<name>A0A9W9P447_PENCI</name>
<evidence type="ECO:0000313" key="2">
    <source>
        <dbReference type="EMBL" id="KAJ5234911.1"/>
    </source>
</evidence>
<dbReference type="Proteomes" id="UP001147733">
    <property type="component" value="Unassembled WGS sequence"/>
</dbReference>
<reference evidence="2" key="2">
    <citation type="journal article" date="2023" name="IMA Fungus">
        <title>Comparative genomic study of the Penicillium genus elucidates a diverse pangenome and 15 lateral gene transfer events.</title>
        <authorList>
            <person name="Petersen C."/>
            <person name="Sorensen T."/>
            <person name="Nielsen M.R."/>
            <person name="Sondergaard T.E."/>
            <person name="Sorensen J.L."/>
            <person name="Fitzpatrick D.A."/>
            <person name="Frisvad J.C."/>
            <person name="Nielsen K.L."/>
        </authorList>
    </citation>
    <scope>NUCLEOTIDE SEQUENCE</scope>
    <source>
        <strain evidence="2">IBT 23319</strain>
    </source>
</reference>
<accession>A0A9W9P447</accession>
<proteinExistence type="predicted"/>
<protein>
    <submittedName>
        <fullName evidence="2">Zinc finger protein-domain-containing protein</fullName>
    </submittedName>
</protein>